<keyword evidence="1" id="KW-0805">Transcription regulation</keyword>
<evidence type="ECO:0000259" key="4">
    <source>
        <dbReference type="PROSITE" id="PS50956"/>
    </source>
</evidence>
<dbReference type="RefSeq" id="WP_056760809.1">
    <property type="nucleotide sequence ID" value="NZ_BMLD01000014.1"/>
</dbReference>
<evidence type="ECO:0000256" key="2">
    <source>
        <dbReference type="ARBA" id="ARBA00023125"/>
    </source>
</evidence>
<dbReference type="SUPFAM" id="SSF54909">
    <property type="entry name" value="Dimeric alpha+beta barrel"/>
    <property type="match status" value="1"/>
</dbReference>
<keyword evidence="2" id="KW-0238">DNA-binding</keyword>
<evidence type="ECO:0000313" key="5">
    <source>
        <dbReference type="EMBL" id="MDR6533653.1"/>
    </source>
</evidence>
<proteinExistence type="predicted"/>
<dbReference type="InterPro" id="IPR036390">
    <property type="entry name" value="WH_DNA-bd_sf"/>
</dbReference>
<evidence type="ECO:0000256" key="1">
    <source>
        <dbReference type="ARBA" id="ARBA00023015"/>
    </source>
</evidence>
<dbReference type="InterPro" id="IPR019888">
    <property type="entry name" value="Tscrpt_reg_AsnC-like"/>
</dbReference>
<feature type="domain" description="HTH asnC-type" evidence="4">
    <location>
        <begin position="3"/>
        <end position="69"/>
    </location>
</feature>
<evidence type="ECO:0000313" key="6">
    <source>
        <dbReference type="Proteomes" id="UP001262754"/>
    </source>
</evidence>
<dbReference type="EMBL" id="JAVDRL010000013">
    <property type="protein sequence ID" value="MDR6533653.1"/>
    <property type="molecule type" value="Genomic_DNA"/>
</dbReference>
<dbReference type="InterPro" id="IPR019887">
    <property type="entry name" value="Tscrpt_reg_AsnC/Lrp_C"/>
</dbReference>
<name>A0ABU1N5N5_9CAUL</name>
<dbReference type="PROSITE" id="PS00519">
    <property type="entry name" value="HTH_ASNC_1"/>
    <property type="match status" value="1"/>
</dbReference>
<dbReference type="Gene3D" id="3.30.70.920">
    <property type="match status" value="1"/>
</dbReference>
<evidence type="ECO:0000256" key="3">
    <source>
        <dbReference type="ARBA" id="ARBA00023163"/>
    </source>
</evidence>
<dbReference type="PANTHER" id="PTHR30154:SF34">
    <property type="entry name" value="TRANSCRIPTIONAL REGULATOR AZLB"/>
    <property type="match status" value="1"/>
</dbReference>
<dbReference type="PRINTS" id="PR00033">
    <property type="entry name" value="HTHASNC"/>
</dbReference>
<dbReference type="PANTHER" id="PTHR30154">
    <property type="entry name" value="LEUCINE-RESPONSIVE REGULATORY PROTEIN"/>
    <property type="match status" value="1"/>
</dbReference>
<gene>
    <name evidence="5" type="ORF">J2800_004419</name>
</gene>
<dbReference type="Pfam" id="PF13412">
    <property type="entry name" value="HTH_24"/>
    <property type="match status" value="1"/>
</dbReference>
<dbReference type="Proteomes" id="UP001262754">
    <property type="component" value="Unassembled WGS sequence"/>
</dbReference>
<comment type="caution">
    <text evidence="5">The sequence shown here is derived from an EMBL/GenBank/DDBJ whole genome shotgun (WGS) entry which is preliminary data.</text>
</comment>
<reference evidence="5 6" key="1">
    <citation type="submission" date="2023-07" db="EMBL/GenBank/DDBJ databases">
        <title>Sorghum-associated microbial communities from plants grown in Nebraska, USA.</title>
        <authorList>
            <person name="Schachtman D."/>
        </authorList>
    </citation>
    <scope>NUCLEOTIDE SEQUENCE [LARGE SCALE GENOMIC DNA]</scope>
    <source>
        <strain evidence="5 6">DS2154</strain>
    </source>
</reference>
<dbReference type="CDD" id="cd00090">
    <property type="entry name" value="HTH_ARSR"/>
    <property type="match status" value="1"/>
</dbReference>
<dbReference type="InterPro" id="IPR036388">
    <property type="entry name" value="WH-like_DNA-bd_sf"/>
</dbReference>
<dbReference type="SUPFAM" id="SSF46785">
    <property type="entry name" value="Winged helix' DNA-binding domain"/>
    <property type="match status" value="1"/>
</dbReference>
<accession>A0ABU1N5N5</accession>
<sequence>MKLTRADRKILEILQQDSSVTNVELAERVGLSPSPCLRRVKQLEASGLIAGYVALLDRRKARLDLLAYVEVQVDRHSETAAEAFADAVRREPMVVGCHAMTGGYDYLLRVVAPNLDAYADFTMKRLLKMPAVKDIRSSFVLETIKDATALPLDYLE</sequence>
<keyword evidence="3" id="KW-0804">Transcription</keyword>
<dbReference type="Pfam" id="PF01037">
    <property type="entry name" value="AsnC_trans_reg"/>
    <property type="match status" value="1"/>
</dbReference>
<dbReference type="SMART" id="SM00344">
    <property type="entry name" value="HTH_ASNC"/>
    <property type="match status" value="1"/>
</dbReference>
<dbReference type="InterPro" id="IPR011008">
    <property type="entry name" value="Dimeric_a/b-barrel"/>
</dbReference>
<dbReference type="Gene3D" id="1.10.10.10">
    <property type="entry name" value="Winged helix-like DNA-binding domain superfamily/Winged helix DNA-binding domain"/>
    <property type="match status" value="1"/>
</dbReference>
<protein>
    <submittedName>
        <fullName evidence="5">Lrp/AsnC family leucine-responsive transcriptional regulator</fullName>
    </submittedName>
</protein>
<organism evidence="5 6">
    <name type="scientific">Caulobacter rhizosphaerae</name>
    <dbReference type="NCBI Taxonomy" id="2010972"/>
    <lineage>
        <taxon>Bacteria</taxon>
        <taxon>Pseudomonadati</taxon>
        <taxon>Pseudomonadota</taxon>
        <taxon>Alphaproteobacteria</taxon>
        <taxon>Caulobacterales</taxon>
        <taxon>Caulobacteraceae</taxon>
        <taxon>Caulobacter</taxon>
    </lineage>
</organism>
<dbReference type="InterPro" id="IPR000485">
    <property type="entry name" value="AsnC-type_HTH_dom"/>
</dbReference>
<keyword evidence="6" id="KW-1185">Reference proteome</keyword>
<dbReference type="InterPro" id="IPR019885">
    <property type="entry name" value="Tscrpt_reg_HTH_AsnC-type_CS"/>
</dbReference>
<dbReference type="InterPro" id="IPR011991">
    <property type="entry name" value="ArsR-like_HTH"/>
</dbReference>
<dbReference type="PROSITE" id="PS50956">
    <property type="entry name" value="HTH_ASNC_2"/>
    <property type="match status" value="1"/>
</dbReference>